<evidence type="ECO:0008006" key="11">
    <source>
        <dbReference type="Google" id="ProtNLM"/>
    </source>
</evidence>
<feature type="region of interest" description="Disordered" evidence="8">
    <location>
        <begin position="278"/>
        <end position="411"/>
    </location>
</feature>
<evidence type="ECO:0000256" key="7">
    <source>
        <dbReference type="ARBA" id="ARBA00023239"/>
    </source>
</evidence>
<evidence type="ECO:0000256" key="2">
    <source>
        <dbReference type="ARBA" id="ARBA00022670"/>
    </source>
</evidence>
<dbReference type="GO" id="GO:0106300">
    <property type="term" value="P:protein-DNA covalent cross-linking repair"/>
    <property type="evidence" value="ECO:0007669"/>
    <property type="project" value="InterPro"/>
</dbReference>
<feature type="compositionally biased region" description="Basic and acidic residues" evidence="8">
    <location>
        <begin position="287"/>
        <end position="317"/>
    </location>
</feature>
<evidence type="ECO:0000256" key="8">
    <source>
        <dbReference type="SAM" id="MobiDB-lite"/>
    </source>
</evidence>
<feature type="region of interest" description="Disordered" evidence="8">
    <location>
        <begin position="53"/>
        <end position="72"/>
    </location>
</feature>
<dbReference type="SUPFAM" id="SSF143081">
    <property type="entry name" value="BB1717-like"/>
    <property type="match status" value="1"/>
</dbReference>
<evidence type="ECO:0000313" key="9">
    <source>
        <dbReference type="EMBL" id="CAD0091069.1"/>
    </source>
</evidence>
<dbReference type="GO" id="GO:0006508">
    <property type="term" value="P:proteolysis"/>
    <property type="evidence" value="ECO:0007669"/>
    <property type="project" value="UniProtKB-KW"/>
</dbReference>
<dbReference type="Pfam" id="PF02586">
    <property type="entry name" value="SRAP"/>
    <property type="match status" value="1"/>
</dbReference>
<evidence type="ECO:0000313" key="10">
    <source>
        <dbReference type="Proteomes" id="UP000714618"/>
    </source>
</evidence>
<dbReference type="GO" id="GO:0003697">
    <property type="term" value="F:single-stranded DNA binding"/>
    <property type="evidence" value="ECO:0007669"/>
    <property type="project" value="InterPro"/>
</dbReference>
<feature type="compositionally biased region" description="Basic and acidic residues" evidence="8">
    <location>
        <begin position="327"/>
        <end position="359"/>
    </location>
</feature>
<evidence type="ECO:0000256" key="4">
    <source>
        <dbReference type="ARBA" id="ARBA00022801"/>
    </source>
</evidence>
<dbReference type="EMBL" id="CAIJEO010000004">
    <property type="protein sequence ID" value="CAD0091069.1"/>
    <property type="molecule type" value="Genomic_DNA"/>
</dbReference>
<evidence type="ECO:0000256" key="6">
    <source>
        <dbReference type="ARBA" id="ARBA00023125"/>
    </source>
</evidence>
<feature type="region of interest" description="Disordered" evidence="8">
    <location>
        <begin position="15"/>
        <end position="45"/>
    </location>
</feature>
<reference evidence="9" key="1">
    <citation type="submission" date="2020-06" db="EMBL/GenBank/DDBJ databases">
        <authorList>
            <person name="Onetto C."/>
        </authorList>
    </citation>
    <scope>NUCLEOTIDE SEQUENCE</scope>
</reference>
<evidence type="ECO:0000256" key="1">
    <source>
        <dbReference type="ARBA" id="ARBA00008136"/>
    </source>
</evidence>
<keyword evidence="5" id="KW-0190">Covalent protein-DNA linkage</keyword>
<keyword evidence="6" id="KW-0238">DNA-binding</keyword>
<evidence type="ECO:0000256" key="3">
    <source>
        <dbReference type="ARBA" id="ARBA00022763"/>
    </source>
</evidence>
<protein>
    <recommendedName>
        <fullName evidence="11">DUF159 domain protein</fullName>
    </recommendedName>
</protein>
<feature type="compositionally biased region" description="Acidic residues" evidence="8">
    <location>
        <begin position="23"/>
        <end position="34"/>
    </location>
</feature>
<dbReference type="PANTHER" id="PTHR13604:SF0">
    <property type="entry name" value="ABASIC SITE PROCESSING PROTEIN HMCES"/>
    <property type="match status" value="1"/>
</dbReference>
<dbReference type="InterPro" id="IPR036590">
    <property type="entry name" value="SRAP-like"/>
</dbReference>
<comment type="similarity">
    <text evidence="1">Belongs to the SOS response-associated peptidase family.</text>
</comment>
<dbReference type="AlphaFoldDB" id="A0A9N8PCF9"/>
<dbReference type="GO" id="GO:0008233">
    <property type="term" value="F:peptidase activity"/>
    <property type="evidence" value="ECO:0007669"/>
    <property type="project" value="UniProtKB-KW"/>
</dbReference>
<evidence type="ECO:0000256" key="5">
    <source>
        <dbReference type="ARBA" id="ARBA00023124"/>
    </source>
</evidence>
<name>A0A9N8PCF9_9PEZI</name>
<keyword evidence="2" id="KW-0645">Protease</keyword>
<keyword evidence="4" id="KW-0378">Hydrolase</keyword>
<comment type="caution">
    <text evidence="9">The sequence shown here is derived from an EMBL/GenBank/DDBJ whole genome shotgun (WGS) entry which is preliminary data.</text>
</comment>
<dbReference type="OrthoDB" id="2111841at2759"/>
<keyword evidence="7" id="KW-0456">Lyase</keyword>
<dbReference type="GO" id="GO:0016829">
    <property type="term" value="F:lyase activity"/>
    <property type="evidence" value="ECO:0007669"/>
    <property type="project" value="UniProtKB-KW"/>
</dbReference>
<keyword evidence="3" id="KW-0227">DNA damage</keyword>
<organism evidence="9 10">
    <name type="scientific">Aureobasidium mustum</name>
    <dbReference type="NCBI Taxonomy" id="2773714"/>
    <lineage>
        <taxon>Eukaryota</taxon>
        <taxon>Fungi</taxon>
        <taxon>Dikarya</taxon>
        <taxon>Ascomycota</taxon>
        <taxon>Pezizomycotina</taxon>
        <taxon>Dothideomycetes</taxon>
        <taxon>Dothideomycetidae</taxon>
        <taxon>Dothideales</taxon>
        <taxon>Saccotheciaceae</taxon>
        <taxon>Aureobasidium</taxon>
    </lineage>
</organism>
<accession>A0A9N8PCF9</accession>
<dbReference type="InterPro" id="IPR003738">
    <property type="entry name" value="SRAP"/>
</dbReference>
<dbReference type="Gene3D" id="3.90.1680.10">
    <property type="entry name" value="SOS response associated peptidase-like"/>
    <property type="match status" value="1"/>
</dbReference>
<feature type="compositionally biased region" description="Low complexity" evidence="8">
    <location>
        <begin position="370"/>
        <end position="385"/>
    </location>
</feature>
<dbReference type="Proteomes" id="UP000714618">
    <property type="component" value="Unassembled WGS sequence"/>
</dbReference>
<proteinExistence type="inferred from homology"/>
<dbReference type="PANTHER" id="PTHR13604">
    <property type="entry name" value="DC12-RELATED"/>
    <property type="match status" value="1"/>
</dbReference>
<gene>
    <name evidence="9" type="ORF">AWRI4233_LOCUS3035</name>
</gene>
<keyword evidence="10" id="KW-1185">Reference proteome</keyword>
<sequence length="411" mass="46187">MCGRYALSLRPSAVRRRLQDENMPADEAPDDDDNDTRQTYNFAPGNHGLVYRANVPDSGAGTQSQDKDKTAVVDDAATTETRYKLQSMKWGLIPFWTKRQPDYANMMRTINCRDDSLATPGGLWNTMKQRKRCIVVCEGFYEWLKKNNGKDRVPHFVKRKDGQLMCFAGLFDCVQYEGQPDKLYTYTIITTDSNKQLKFLHDRMPVILDAGSDALKTWLDPARSEWSTELQSLLKPYHGELECYQVDKAVGKVGNNSPSFIVPIDSKENKNNIANFFGNQKKQAKSANEESIVKKEEEDLRSADAQIKQEPDEERTTVIDPQNTEDNAPRPEPSHSLEDKLSTGVKREHSPDGSDDQKPSPKVQKSGDGSSATSRSASSRTMRSSVTNNTQAKSPPKAKDGSQKITNFFAK</sequence>